<dbReference type="HOGENOM" id="CLU_1383645_0_0_12"/>
<comment type="caution">
    <text evidence="1">The sequence shown here is derived from an EMBL/GenBank/DDBJ whole genome shotgun (WGS) entry which is preliminary data.</text>
</comment>
<accession>A0A0E2E6N8</accession>
<protein>
    <recommendedName>
        <fullName evidence="2">Carboxypeptidase regulatory-like domain-containing protein</fullName>
    </recommendedName>
</protein>
<organism evidence="1">
    <name type="scientific">Treponema denticola H-22</name>
    <dbReference type="NCBI Taxonomy" id="999432"/>
    <lineage>
        <taxon>Bacteria</taxon>
        <taxon>Pseudomonadati</taxon>
        <taxon>Spirochaetota</taxon>
        <taxon>Spirochaetia</taxon>
        <taxon>Spirochaetales</taxon>
        <taxon>Treponemataceae</taxon>
        <taxon>Treponema</taxon>
    </lineage>
</organism>
<proteinExistence type="predicted"/>
<gene>
    <name evidence="1" type="ORF">HMPREF9726_00716</name>
</gene>
<dbReference type="Gene3D" id="2.60.40.1120">
    <property type="entry name" value="Carboxypeptidase-like, regulatory domain"/>
    <property type="match status" value="1"/>
</dbReference>
<reference evidence="1" key="1">
    <citation type="submission" date="2012-01" db="EMBL/GenBank/DDBJ databases">
        <title>The Genome Sequence of Treponema denticola H-22.</title>
        <authorList>
            <consortium name="The Broad Institute Genome Sequencing Platform"/>
            <person name="Earl A."/>
            <person name="Ward D."/>
            <person name="Feldgarden M."/>
            <person name="Gevers D."/>
            <person name="Blanton J.M."/>
            <person name="Fenno C.J."/>
            <person name="Baranova O.V."/>
            <person name="Mathney J."/>
            <person name="Dewhirst F.E."/>
            <person name="Izard J."/>
            <person name="Young S.K."/>
            <person name="Zeng Q."/>
            <person name="Gargeya S."/>
            <person name="Fitzgerald M."/>
            <person name="Haas B."/>
            <person name="Abouelleil A."/>
            <person name="Alvarado L."/>
            <person name="Arachchi H.M."/>
            <person name="Berlin A."/>
            <person name="Chapman S.B."/>
            <person name="Gearin G."/>
            <person name="Goldberg J."/>
            <person name="Griggs A."/>
            <person name="Gujja S."/>
            <person name="Hansen M."/>
            <person name="Heiman D."/>
            <person name="Howarth C."/>
            <person name="Larimer J."/>
            <person name="Lui A."/>
            <person name="MacDonald P.J.P."/>
            <person name="McCowen C."/>
            <person name="Montmayeur A."/>
            <person name="Murphy C."/>
            <person name="Neiman D."/>
            <person name="Pearson M."/>
            <person name="Priest M."/>
            <person name="Roberts A."/>
            <person name="Saif S."/>
            <person name="Shea T."/>
            <person name="Sisk P."/>
            <person name="Stolte C."/>
            <person name="Sykes S."/>
            <person name="Wortman J."/>
            <person name="Nusbaum C."/>
            <person name="Birren B."/>
        </authorList>
    </citation>
    <scope>NUCLEOTIDE SEQUENCE [LARGE SCALE GENOMIC DNA]</scope>
    <source>
        <strain evidence="1">H-22</strain>
    </source>
</reference>
<name>A0A0E2E6N8_TREDN</name>
<dbReference type="SUPFAM" id="SSF49464">
    <property type="entry name" value="Carboxypeptidase regulatory domain-like"/>
    <property type="match status" value="1"/>
</dbReference>
<dbReference type="InterPro" id="IPR008969">
    <property type="entry name" value="CarboxyPept-like_regulatory"/>
</dbReference>
<dbReference type="RefSeq" id="WP_002683486.1">
    <property type="nucleotide sequence ID" value="NZ_CM001795.1"/>
</dbReference>
<dbReference type="AlphaFoldDB" id="A0A0E2E6N8"/>
<dbReference type="Proteomes" id="UP000011705">
    <property type="component" value="Chromosome"/>
</dbReference>
<sequence length="198" mass="22968">MKEIYGTVYDKNNNPLEKALVALLNNKFEIEYSDETNNEGKFNLSAEPKYYPFFIAVKEYKENYLEYWSQNIDLDEDLEINPKIDVIEIYGLHCFQVKGAGNYLMVYFRPMSLTKFKANEKNIVPDIGKESLTVSVNGEFCEILTLSRVEEQFPDTQMTSFLMQISMDGVKFSDKNKLELSITDRNGDYGEASIFFKL</sequence>
<dbReference type="PATRIC" id="fig|999432.5.peg.744"/>
<dbReference type="EMBL" id="AGDV01000006">
    <property type="protein sequence ID" value="EMB34950.1"/>
    <property type="molecule type" value="Genomic_DNA"/>
</dbReference>
<evidence type="ECO:0000313" key="1">
    <source>
        <dbReference type="EMBL" id="EMB34950.1"/>
    </source>
</evidence>
<evidence type="ECO:0008006" key="2">
    <source>
        <dbReference type="Google" id="ProtNLM"/>
    </source>
</evidence>